<dbReference type="GO" id="GO:0031167">
    <property type="term" value="P:rRNA methylation"/>
    <property type="evidence" value="ECO:0007669"/>
    <property type="project" value="InterPro"/>
</dbReference>
<comment type="caution">
    <text evidence="4">The sequence shown here is derived from an EMBL/GenBank/DDBJ whole genome shotgun (WGS) entry which is preliminary data.</text>
</comment>
<reference evidence="4 5" key="1">
    <citation type="submission" date="2017-08" db="EMBL/GenBank/DDBJ databases">
        <title>Acidophilic green algal genome provides insights into adaptation to an acidic environment.</title>
        <authorList>
            <person name="Hirooka S."/>
            <person name="Hirose Y."/>
            <person name="Kanesaki Y."/>
            <person name="Higuchi S."/>
            <person name="Fujiwara T."/>
            <person name="Onuma R."/>
            <person name="Era A."/>
            <person name="Ohbayashi R."/>
            <person name="Uzuka A."/>
            <person name="Nozaki H."/>
            <person name="Yoshikawa H."/>
            <person name="Miyagishima S.Y."/>
        </authorList>
    </citation>
    <scope>NUCLEOTIDE SEQUENCE [LARGE SCALE GENOMIC DNA]</scope>
    <source>
        <strain evidence="4 5">NIES-2499</strain>
    </source>
</reference>
<evidence type="ECO:0000313" key="4">
    <source>
        <dbReference type="EMBL" id="GAX74685.1"/>
    </source>
</evidence>
<evidence type="ECO:0000256" key="3">
    <source>
        <dbReference type="SAM" id="MobiDB-lite"/>
    </source>
</evidence>
<dbReference type="OrthoDB" id="3548at2759"/>
<dbReference type="InterPro" id="IPR029063">
    <property type="entry name" value="SAM-dependent_MTases_sf"/>
</dbReference>
<dbReference type="SUPFAM" id="SSF53335">
    <property type="entry name" value="S-adenosyl-L-methionine-dependent methyltransferases"/>
    <property type="match status" value="1"/>
</dbReference>
<proteinExistence type="predicted"/>
<dbReference type="EMBL" id="BEGY01000008">
    <property type="protein sequence ID" value="GAX74685.1"/>
    <property type="molecule type" value="Genomic_DNA"/>
</dbReference>
<feature type="region of interest" description="Disordered" evidence="3">
    <location>
        <begin position="65"/>
        <end position="92"/>
    </location>
</feature>
<organism evidence="4 5">
    <name type="scientific">Chlamydomonas eustigma</name>
    <dbReference type="NCBI Taxonomy" id="1157962"/>
    <lineage>
        <taxon>Eukaryota</taxon>
        <taxon>Viridiplantae</taxon>
        <taxon>Chlorophyta</taxon>
        <taxon>core chlorophytes</taxon>
        <taxon>Chlorophyceae</taxon>
        <taxon>CS clade</taxon>
        <taxon>Chlamydomonadales</taxon>
        <taxon>Chlamydomonadaceae</taxon>
        <taxon>Chlamydomonas</taxon>
    </lineage>
</organism>
<evidence type="ECO:0000256" key="2">
    <source>
        <dbReference type="ARBA" id="ARBA00022679"/>
    </source>
</evidence>
<dbReference type="InterPro" id="IPR004398">
    <property type="entry name" value="RNA_MeTrfase_RsmD"/>
</dbReference>
<dbReference type="PANTHER" id="PTHR43542:SF1">
    <property type="entry name" value="METHYLTRANSFERASE"/>
    <property type="match status" value="1"/>
</dbReference>
<sequence>MNHVLRLQPGRLESIFDVRICRTQKIIHHVKAVQKVEHAGLDDGWEVEVTSPAITSGVSAKIAVKGSKSQKKNISGTRSPKEEKKTKAGRTRSPFMDVTSEEGILGLTLLQQKLKRAEEGKSGGLTFEDTRNLINDMPQIARKAAAKKQGVLGYAPAPPKKKKAVVYEDDDGNTWEETEDEDVTDKPSFELNLMDEDMEYVEYDRKGNVISRTAPGEFKATEEEMAKAAGISSSTGVDEIDDEELDELDDEDDFDFSDDTSGDAWKAVATVANASQGLQLESEYDDDGFLTGGRQVSGKKASASQTALPDAEAVIVVKGGKKISSQARKDALEVEAMLGDTGVEGMGGMLDDDEQQDWGLEELGLDAAPKDKQLSLMQVLGVTKGKGSKGRPLGVDEELGVTVTWGGSASSSATDLEEQERLLLRMFKPHKVAKLMAHQKAALQEAEALRRGGSARGNAARTQKSLRIVGGAASGKLLLSSQGPQTRPMMEKVRQAIFNMLQSQAGTVNCLPAEARWLDLFAGTGSVGLEALSRGCREAHFVEMDPWTTRNVLGKNITACSFQRQSIVHTIKAEDFLRKAISVPRFAGGAFDFISMCPPYLLVSYPELFQLLGRTGLLHPRTILFVEYPRQLSDQIPETVGELVQVRNRKYGRTLVVVYGPATMAGDQGESFNEDY</sequence>
<name>A0A250WV56_9CHLO</name>
<dbReference type="Proteomes" id="UP000232323">
    <property type="component" value="Unassembled WGS sequence"/>
</dbReference>
<evidence type="ECO:0000256" key="1">
    <source>
        <dbReference type="ARBA" id="ARBA00022603"/>
    </source>
</evidence>
<keyword evidence="2" id="KW-0808">Transferase</keyword>
<dbReference type="Pfam" id="PF03602">
    <property type="entry name" value="Cons_hypoth95"/>
    <property type="match status" value="1"/>
</dbReference>
<keyword evidence="5" id="KW-1185">Reference proteome</keyword>
<dbReference type="Gene3D" id="3.40.50.150">
    <property type="entry name" value="Vaccinia Virus protein VP39"/>
    <property type="match status" value="1"/>
</dbReference>
<dbReference type="GO" id="GO:0008168">
    <property type="term" value="F:methyltransferase activity"/>
    <property type="evidence" value="ECO:0007669"/>
    <property type="project" value="UniProtKB-KW"/>
</dbReference>
<keyword evidence="1" id="KW-0489">Methyltransferase</keyword>
<dbReference type="CDD" id="cd02440">
    <property type="entry name" value="AdoMet_MTases"/>
    <property type="match status" value="1"/>
</dbReference>
<accession>A0A250WV56</accession>
<dbReference type="STRING" id="1157962.A0A250WV56"/>
<gene>
    <name evidence="4" type="ORF">CEUSTIGMA_g2133.t1</name>
</gene>
<evidence type="ECO:0000313" key="5">
    <source>
        <dbReference type="Proteomes" id="UP000232323"/>
    </source>
</evidence>
<dbReference type="PANTHER" id="PTHR43542">
    <property type="entry name" value="METHYLTRANSFERASE"/>
    <property type="match status" value="1"/>
</dbReference>
<protein>
    <submittedName>
        <fullName evidence="4">Uncharacterized protein</fullName>
    </submittedName>
</protein>
<dbReference type="AlphaFoldDB" id="A0A250WV56"/>